<reference evidence="1" key="2">
    <citation type="journal article" date="2015" name="Fish Shellfish Immunol.">
        <title>Early steps in the European eel (Anguilla anguilla)-Vibrio vulnificus interaction in the gills: Role of the RtxA13 toxin.</title>
        <authorList>
            <person name="Callol A."/>
            <person name="Pajuelo D."/>
            <person name="Ebbesson L."/>
            <person name="Teles M."/>
            <person name="MacKenzie S."/>
            <person name="Amaro C."/>
        </authorList>
    </citation>
    <scope>NUCLEOTIDE SEQUENCE</scope>
</reference>
<protein>
    <submittedName>
        <fullName evidence="1">Uncharacterized protein</fullName>
    </submittedName>
</protein>
<proteinExistence type="predicted"/>
<sequence>MQETCKLLQVAADCSSWCVPQLKICPSSSLPKEKPLLRISVPHKPLASKLQPFFA</sequence>
<organism evidence="1">
    <name type="scientific">Anguilla anguilla</name>
    <name type="common">European freshwater eel</name>
    <name type="synonym">Muraena anguilla</name>
    <dbReference type="NCBI Taxonomy" id="7936"/>
    <lineage>
        <taxon>Eukaryota</taxon>
        <taxon>Metazoa</taxon>
        <taxon>Chordata</taxon>
        <taxon>Craniata</taxon>
        <taxon>Vertebrata</taxon>
        <taxon>Euteleostomi</taxon>
        <taxon>Actinopterygii</taxon>
        <taxon>Neopterygii</taxon>
        <taxon>Teleostei</taxon>
        <taxon>Anguilliformes</taxon>
        <taxon>Anguillidae</taxon>
        <taxon>Anguilla</taxon>
    </lineage>
</organism>
<evidence type="ECO:0000313" key="1">
    <source>
        <dbReference type="EMBL" id="JAH67506.1"/>
    </source>
</evidence>
<dbReference type="EMBL" id="GBXM01041071">
    <property type="protein sequence ID" value="JAH67506.1"/>
    <property type="molecule type" value="Transcribed_RNA"/>
</dbReference>
<name>A0A0E9UP23_ANGAN</name>
<dbReference type="AlphaFoldDB" id="A0A0E9UP23"/>
<accession>A0A0E9UP23</accession>
<reference evidence="1" key="1">
    <citation type="submission" date="2014-11" db="EMBL/GenBank/DDBJ databases">
        <authorList>
            <person name="Amaro Gonzalez C."/>
        </authorList>
    </citation>
    <scope>NUCLEOTIDE SEQUENCE</scope>
</reference>